<dbReference type="EMBL" id="BMAO01033940">
    <property type="protein sequence ID" value="GFQ92925.1"/>
    <property type="molecule type" value="Genomic_DNA"/>
</dbReference>
<accession>A0A8X6J5T3</accession>
<evidence type="ECO:0000313" key="1">
    <source>
        <dbReference type="EMBL" id="GFQ92925.1"/>
    </source>
</evidence>
<keyword evidence="2" id="KW-1185">Reference proteome</keyword>
<dbReference type="Proteomes" id="UP000887116">
    <property type="component" value="Unassembled WGS sequence"/>
</dbReference>
<sequence length="80" mass="8878">MKEDQHDVRHARTNPTSIVVEIQRGEGTSVTNVSQASAPFFVGFRRGTKLTQIIKVTAFNSTPLSLNTGMMYARQLRGVK</sequence>
<name>A0A8X6J5T3_TRICU</name>
<comment type="caution">
    <text evidence="1">The sequence shown here is derived from an EMBL/GenBank/DDBJ whole genome shotgun (WGS) entry which is preliminary data.</text>
</comment>
<reference evidence="1" key="1">
    <citation type="submission" date="2020-07" db="EMBL/GenBank/DDBJ databases">
        <title>Multicomponent nature underlies the extraordinary mechanical properties of spider dragline silk.</title>
        <authorList>
            <person name="Kono N."/>
            <person name="Nakamura H."/>
            <person name="Mori M."/>
            <person name="Yoshida Y."/>
            <person name="Ohtoshi R."/>
            <person name="Malay A.D."/>
            <person name="Moran D.A.P."/>
            <person name="Tomita M."/>
            <person name="Numata K."/>
            <person name="Arakawa K."/>
        </authorList>
    </citation>
    <scope>NUCLEOTIDE SEQUENCE</scope>
</reference>
<gene>
    <name evidence="1" type="ORF">TNCT_544261</name>
</gene>
<evidence type="ECO:0000313" key="2">
    <source>
        <dbReference type="Proteomes" id="UP000887116"/>
    </source>
</evidence>
<protein>
    <submittedName>
        <fullName evidence="1">Uncharacterized protein</fullName>
    </submittedName>
</protein>
<organism evidence="1 2">
    <name type="scientific">Trichonephila clavata</name>
    <name type="common">Joro spider</name>
    <name type="synonym">Nephila clavata</name>
    <dbReference type="NCBI Taxonomy" id="2740835"/>
    <lineage>
        <taxon>Eukaryota</taxon>
        <taxon>Metazoa</taxon>
        <taxon>Ecdysozoa</taxon>
        <taxon>Arthropoda</taxon>
        <taxon>Chelicerata</taxon>
        <taxon>Arachnida</taxon>
        <taxon>Araneae</taxon>
        <taxon>Araneomorphae</taxon>
        <taxon>Entelegynae</taxon>
        <taxon>Araneoidea</taxon>
        <taxon>Nephilidae</taxon>
        <taxon>Trichonephila</taxon>
    </lineage>
</organism>
<proteinExistence type="predicted"/>
<dbReference type="AlphaFoldDB" id="A0A8X6J5T3"/>